<keyword evidence="4" id="KW-1185">Reference proteome</keyword>
<reference evidence="2 3" key="1">
    <citation type="submission" date="2016-10" db="EMBL/GenBank/DDBJ databases">
        <authorList>
            <person name="de Groot N.N."/>
        </authorList>
    </citation>
    <scope>NUCLEOTIDE SEQUENCE [LARGE SCALE GENOMIC DNA]</scope>
    <source>
        <strain evidence="2 3">CGMCC 1.10238</strain>
    </source>
</reference>
<dbReference type="Gene3D" id="1.10.472.10">
    <property type="entry name" value="Cyclin-like"/>
    <property type="match status" value="1"/>
</dbReference>
<protein>
    <submittedName>
        <fullName evidence="1">SEC-C domain-containing protein</fullName>
    </submittedName>
    <submittedName>
        <fullName evidence="2">Tetratricopeptide repeat-containing protein</fullName>
    </submittedName>
</protein>
<evidence type="ECO:0000313" key="1">
    <source>
        <dbReference type="EMBL" id="QWU16903.1"/>
    </source>
</evidence>
<gene>
    <name evidence="1" type="ORF">KP014_06795</name>
    <name evidence="2" type="ORF">SAMN04487895_110185</name>
</gene>
<dbReference type="Proteomes" id="UP000198809">
    <property type="component" value="Unassembled WGS sequence"/>
</dbReference>
<dbReference type="Gene3D" id="3.10.450.50">
    <property type="match status" value="1"/>
</dbReference>
<dbReference type="Pfam" id="PF02810">
    <property type="entry name" value="SEC-C"/>
    <property type="match status" value="1"/>
</dbReference>
<dbReference type="EMBL" id="FODH01000010">
    <property type="protein sequence ID" value="SEO71827.1"/>
    <property type="molecule type" value="Genomic_DNA"/>
</dbReference>
<reference evidence="1 4" key="2">
    <citation type="submission" date="2021-06" db="EMBL/GenBank/DDBJ databases">
        <title>Whole genome sequence of Paenibacillus sophorae DSM23020 for comparative genomics.</title>
        <authorList>
            <person name="Kim M.-J."/>
            <person name="Lee G."/>
            <person name="Shin J.-H."/>
        </authorList>
    </citation>
    <scope>NUCLEOTIDE SEQUENCE [LARGE SCALE GENOMIC DNA]</scope>
    <source>
        <strain evidence="1 4">DSM 23020</strain>
    </source>
</reference>
<dbReference type="STRING" id="1333845.SAMN04487895_110185"/>
<organism evidence="2 3">
    <name type="scientific">Paenibacillus sophorae</name>
    <dbReference type="NCBI Taxonomy" id="1333845"/>
    <lineage>
        <taxon>Bacteria</taxon>
        <taxon>Bacillati</taxon>
        <taxon>Bacillota</taxon>
        <taxon>Bacilli</taxon>
        <taxon>Bacillales</taxon>
        <taxon>Paenibacillaceae</taxon>
        <taxon>Paenibacillus</taxon>
    </lineage>
</organism>
<dbReference type="SUPFAM" id="SSF103642">
    <property type="entry name" value="Sec-C motif"/>
    <property type="match status" value="1"/>
</dbReference>
<evidence type="ECO:0000313" key="4">
    <source>
        <dbReference type="Proteomes" id="UP000683429"/>
    </source>
</evidence>
<dbReference type="AlphaFoldDB" id="A0A1H8RZX4"/>
<dbReference type="InterPro" id="IPR011990">
    <property type="entry name" value="TPR-like_helical_dom_sf"/>
</dbReference>
<dbReference type="SUPFAM" id="SSF47954">
    <property type="entry name" value="Cyclin-like"/>
    <property type="match status" value="1"/>
</dbReference>
<dbReference type="InterPro" id="IPR004027">
    <property type="entry name" value="SEC_C_motif"/>
</dbReference>
<evidence type="ECO:0000313" key="3">
    <source>
        <dbReference type="Proteomes" id="UP000198809"/>
    </source>
</evidence>
<dbReference type="SUPFAM" id="SSF48452">
    <property type="entry name" value="TPR-like"/>
    <property type="match status" value="1"/>
</dbReference>
<evidence type="ECO:0000313" key="2">
    <source>
        <dbReference type="EMBL" id="SEO71827.1"/>
    </source>
</evidence>
<sequence length="444" mass="49693">MIKIGRNDLCPCGSGKKYKKCCIGKERSAEAPVLSLVGSSTGTTVPGTIVQSSAENHAVVFEEKPASKGNKLTLPKLRKLVSRDLQWESPAYEQLGLTLIERMRYEFDKELIAEALMLWNGFSRTMKPTVKKEEAFCAAIEYFLSEEYGFMLTQGELAGKYEVTQSTITRRYKELCAYVDEHAAGGTEEMLPLEVIIGSLKGSDKEKAEELVYRAMEAGSPKSRSKLAKAALEFDPDSAGAYLILADEAENEDEARALLKAGMEAGKRELGSAFFAENKGHFWMIPETRHYIRLCTSYADSCWFAGAAEEAAEVLEHILELNPNDNTGARYLLLAVYLYSDRLKEADKLLKAYGEEDGAASFAYDRMVLEFKLHGVTSRLKMLYRIAKGVNKHVPDYLLGAKMLPHNLPDYIGRGDVNEAIEYVIMHSRLWASVPELLKWMLKQ</sequence>
<dbReference type="InterPro" id="IPR036915">
    <property type="entry name" value="Cyclin-like_sf"/>
</dbReference>
<dbReference type="Proteomes" id="UP000683429">
    <property type="component" value="Chromosome"/>
</dbReference>
<dbReference type="EMBL" id="CP076607">
    <property type="protein sequence ID" value="QWU16903.1"/>
    <property type="molecule type" value="Genomic_DNA"/>
</dbReference>
<dbReference type="RefSeq" id="WP_036592668.1">
    <property type="nucleotide sequence ID" value="NZ_CP076607.1"/>
</dbReference>
<name>A0A1H8RZX4_9BACL</name>
<accession>A0A1H8RZX4</accession>
<proteinExistence type="predicted"/>
<dbReference type="Gene3D" id="1.25.40.10">
    <property type="entry name" value="Tetratricopeptide repeat domain"/>
    <property type="match status" value="1"/>
</dbReference>